<organism evidence="9 10">
    <name type="scientific">Ramlibacter monticola</name>
    <dbReference type="NCBI Taxonomy" id="1926872"/>
    <lineage>
        <taxon>Bacteria</taxon>
        <taxon>Pseudomonadati</taxon>
        <taxon>Pseudomonadota</taxon>
        <taxon>Betaproteobacteria</taxon>
        <taxon>Burkholderiales</taxon>
        <taxon>Comamonadaceae</taxon>
        <taxon>Ramlibacter</taxon>
    </lineage>
</organism>
<keyword evidence="3" id="KW-0479">Metal-binding</keyword>
<comment type="caution">
    <text evidence="9">The sequence shown here is derived from an EMBL/GenBank/DDBJ whole genome shotgun (WGS) entry which is preliminary data.</text>
</comment>
<feature type="signal peptide" evidence="8">
    <location>
        <begin position="1"/>
        <end position="18"/>
    </location>
</feature>
<dbReference type="SUPFAM" id="SSF53474">
    <property type="entry name" value="alpha/beta-Hydrolases"/>
    <property type="match status" value="2"/>
</dbReference>
<evidence type="ECO:0000256" key="6">
    <source>
        <dbReference type="ARBA" id="ARBA00022837"/>
    </source>
</evidence>
<comment type="similarity">
    <text evidence="1">Belongs to the tannase family.</text>
</comment>
<sequence>MKKEFVSSGLAAALALLAGCTAPGFRPVAAPAPATTQTPMVANPQATCAALAGKTIPFTEIGFPSGNATIDSAQLQEPTPLAVSQGAPTPAASIRAPLPPRCKVLGRIAPIDPNAPFIHFQVNLPVHWNGRSVQYGGGGFNGTLITGEALLPAARFGEPVPLAQGYVTYGTDSGHQNRAGEPPQFFALNSEALLNFAHASYKKVRDVAVAVMKAAYGRGPEKLYFVGSSEGGREGLTMAQRYPNDFDGIFSRVPVIHWTGLQHAGLRDGLALASGGWMNPAQVKLVNDAVLASCDAADGAADGIVSDPVGCRGRFDVDKLRCTGAPADNCLTEAQVRAVRTLHSPVDLGVDLANGLRSYPGRGPSGEAIPSSGPTGGWQSWWTGSQAPAFPPVPANGIAWFYGAGAIQFFYAVSPNVDLRTYKAADHAKRVREVSDLMDSTNPDLSAFHRRGGKLIVLENLGDYAQSPYAGIDYHDAVVRRMGRGTVDQFFRLYTAPNVDHVGTGAPANADLFPALVAWVEQGRAPAGLVLVEQEARPPFAVKRSRPLCEWPQVPRYRGGDMNAAGSFACAQ</sequence>
<evidence type="ECO:0000256" key="7">
    <source>
        <dbReference type="ARBA" id="ARBA00023157"/>
    </source>
</evidence>
<dbReference type="PROSITE" id="PS51257">
    <property type="entry name" value="PROKAR_LIPOPROTEIN"/>
    <property type="match status" value="1"/>
</dbReference>
<name>A0A937CS63_9BURK</name>
<evidence type="ECO:0000313" key="9">
    <source>
        <dbReference type="EMBL" id="MBL0390244.1"/>
    </source>
</evidence>
<accession>A0A937CS63</accession>
<dbReference type="InterPro" id="IPR011118">
    <property type="entry name" value="Tannase/feruloyl_esterase"/>
</dbReference>
<evidence type="ECO:0000256" key="8">
    <source>
        <dbReference type="SAM" id="SignalP"/>
    </source>
</evidence>
<keyword evidence="4 8" id="KW-0732">Signal</keyword>
<evidence type="ECO:0000313" key="10">
    <source>
        <dbReference type="Proteomes" id="UP000599109"/>
    </source>
</evidence>
<dbReference type="Gene3D" id="3.40.50.1820">
    <property type="entry name" value="alpha/beta hydrolase"/>
    <property type="match status" value="1"/>
</dbReference>
<keyword evidence="7" id="KW-1015">Disulfide bond</keyword>
<dbReference type="Proteomes" id="UP000599109">
    <property type="component" value="Unassembled WGS sequence"/>
</dbReference>
<dbReference type="PANTHER" id="PTHR33938">
    <property type="entry name" value="FERULOYL ESTERASE B-RELATED"/>
    <property type="match status" value="1"/>
</dbReference>
<dbReference type="RefSeq" id="WP_201672814.1">
    <property type="nucleotide sequence ID" value="NZ_JAEQNE010000001.1"/>
</dbReference>
<evidence type="ECO:0000256" key="5">
    <source>
        <dbReference type="ARBA" id="ARBA00022801"/>
    </source>
</evidence>
<feature type="chain" id="PRO_5037649752" evidence="8">
    <location>
        <begin position="19"/>
        <end position="572"/>
    </location>
</feature>
<dbReference type="InterPro" id="IPR029058">
    <property type="entry name" value="AB_hydrolase_fold"/>
</dbReference>
<dbReference type="EMBL" id="JAEQNE010000001">
    <property type="protein sequence ID" value="MBL0390244.1"/>
    <property type="molecule type" value="Genomic_DNA"/>
</dbReference>
<reference evidence="9 10" key="1">
    <citation type="journal article" date="2017" name="Int. J. Syst. Evol. Microbiol.">
        <title>Ramlibacter monticola sp. nov., isolated from forest soil.</title>
        <authorList>
            <person name="Chaudhary D.K."/>
            <person name="Kim J."/>
        </authorList>
    </citation>
    <scope>NUCLEOTIDE SEQUENCE [LARGE SCALE GENOMIC DNA]</scope>
    <source>
        <strain evidence="9 10">KACC 19175</strain>
    </source>
</reference>
<keyword evidence="2" id="KW-0719">Serine esterase</keyword>
<dbReference type="AlphaFoldDB" id="A0A937CS63"/>
<protein>
    <submittedName>
        <fullName evidence="9">Tannase/feruloyl esterase family alpha/beta hydrolase</fullName>
    </submittedName>
</protein>
<dbReference type="Pfam" id="PF07519">
    <property type="entry name" value="Tannase"/>
    <property type="match status" value="1"/>
</dbReference>
<proteinExistence type="inferred from homology"/>
<keyword evidence="5 9" id="KW-0378">Hydrolase</keyword>
<evidence type="ECO:0000256" key="4">
    <source>
        <dbReference type="ARBA" id="ARBA00022729"/>
    </source>
</evidence>
<dbReference type="GO" id="GO:0052689">
    <property type="term" value="F:carboxylic ester hydrolase activity"/>
    <property type="evidence" value="ECO:0007669"/>
    <property type="project" value="UniProtKB-KW"/>
</dbReference>
<dbReference type="PANTHER" id="PTHR33938:SF15">
    <property type="entry name" value="FERULOYL ESTERASE B-RELATED"/>
    <property type="match status" value="1"/>
</dbReference>
<keyword evidence="6" id="KW-0106">Calcium</keyword>
<gene>
    <name evidence="9" type="ORF">JJ685_03745</name>
</gene>
<keyword evidence="10" id="KW-1185">Reference proteome</keyword>
<evidence type="ECO:0000256" key="1">
    <source>
        <dbReference type="ARBA" id="ARBA00006249"/>
    </source>
</evidence>
<evidence type="ECO:0000256" key="3">
    <source>
        <dbReference type="ARBA" id="ARBA00022723"/>
    </source>
</evidence>
<dbReference type="GO" id="GO:0046872">
    <property type="term" value="F:metal ion binding"/>
    <property type="evidence" value="ECO:0007669"/>
    <property type="project" value="UniProtKB-KW"/>
</dbReference>
<evidence type="ECO:0000256" key="2">
    <source>
        <dbReference type="ARBA" id="ARBA00022487"/>
    </source>
</evidence>